<name>A0ABP1HI17_9EUKA</name>
<dbReference type="Gene3D" id="3.15.10.10">
    <property type="entry name" value="Bactericidal permeability-increasing protein, domain 1"/>
    <property type="match status" value="1"/>
</dbReference>
<evidence type="ECO:0000313" key="2">
    <source>
        <dbReference type="Proteomes" id="UP001642409"/>
    </source>
</evidence>
<proteinExistence type="predicted"/>
<accession>A0ABP1HI17</accession>
<gene>
    <name evidence="1" type="ORF">HINF_LOCUS13882</name>
</gene>
<evidence type="ECO:0000313" key="1">
    <source>
        <dbReference type="EMBL" id="CAL5995120.1"/>
    </source>
</evidence>
<dbReference type="InterPro" id="IPR045897">
    <property type="entry name" value="BPI/LBP_pln"/>
</dbReference>
<dbReference type="EMBL" id="CAXDID020000032">
    <property type="protein sequence ID" value="CAL5995120.1"/>
    <property type="molecule type" value="Genomic_DNA"/>
</dbReference>
<dbReference type="SUPFAM" id="SSF55394">
    <property type="entry name" value="Bactericidal permeability-increasing protein, BPI"/>
    <property type="match status" value="1"/>
</dbReference>
<reference evidence="1 2" key="1">
    <citation type="submission" date="2024-07" db="EMBL/GenBank/DDBJ databases">
        <authorList>
            <person name="Akdeniz Z."/>
        </authorList>
    </citation>
    <scope>NUCLEOTIDE SEQUENCE [LARGE SCALE GENOMIC DNA]</scope>
</reference>
<dbReference type="Proteomes" id="UP001642409">
    <property type="component" value="Unassembled WGS sequence"/>
</dbReference>
<protein>
    <submittedName>
        <fullName evidence="1">BPI-like_protein</fullName>
    </submittedName>
</protein>
<comment type="caution">
    <text evidence="1">The sequence shown here is derived from an EMBL/GenBank/DDBJ whole genome shotgun (WGS) entry which is preliminary data.</text>
</comment>
<dbReference type="InterPro" id="IPR017943">
    <property type="entry name" value="Bactericidal_perm-incr_a/b_dom"/>
</dbReference>
<dbReference type="PANTHER" id="PTHR46801:SF2">
    <property type="entry name" value="LIPOPOLYSACCHARIDE-BINDING PROTEIN"/>
    <property type="match status" value="1"/>
</dbReference>
<keyword evidence="2" id="KW-1185">Reference proteome</keyword>
<dbReference type="PANTHER" id="PTHR46801">
    <property type="entry name" value="OS06G0309200 PROTEIN"/>
    <property type="match status" value="1"/>
</dbReference>
<organism evidence="1 2">
    <name type="scientific">Hexamita inflata</name>
    <dbReference type="NCBI Taxonomy" id="28002"/>
    <lineage>
        <taxon>Eukaryota</taxon>
        <taxon>Metamonada</taxon>
        <taxon>Diplomonadida</taxon>
        <taxon>Hexamitidae</taxon>
        <taxon>Hexamitinae</taxon>
        <taxon>Hexamita</taxon>
    </lineage>
</organism>
<sequence>MLSLCVSSFQVQCRTLQFPRNLYKEDSAMQVTGTEKGFNKFINKFVQNYKRIIGLKLPDQMFSLNLGFTSFDFQFKDITITGFNFDNVGISFYESQGNSFARVVNASFTLQLAWKLQQTTYPFIPDSGTGTINVKNINANFLINTQCEYDKCPNLIVQDITNFKITVDAIKIVLEGGQSWIYQSMINLVIDAVKDSLIEMIQVFAQEQLTFALNSIFIYAQPDEPFYFFPDVVKDERYVHKWQMGSGYSTFYFSGYSYATQNYSDEFMKPQMLSAVIPNKFNYDLQLTINYQGFNNVFYILHKYYDAYSNNEFKATSMPSIRFYNTQAIVSITVQDKQGNSYNVELYGKPKIYQNNCIYFEFSMIQLNPQNTIYSDLIQVYMQKAMKKSCYQVDIDGIQLESFQYIFEDSKILRYLKNV</sequence>